<feature type="domain" description="EF-hand" evidence="5">
    <location>
        <begin position="222"/>
        <end position="254"/>
    </location>
</feature>
<protein>
    <recommendedName>
        <fullName evidence="5">EF-hand domain-containing protein</fullName>
    </recommendedName>
</protein>
<dbReference type="Pfam" id="PF13499">
    <property type="entry name" value="EF-hand_7"/>
    <property type="match status" value="2"/>
</dbReference>
<dbReference type="InterPro" id="IPR018247">
    <property type="entry name" value="EF_Hand_1_Ca_BS"/>
</dbReference>
<gene>
    <name evidence="6" type="ORF">AB1Y20_011835</name>
</gene>
<sequence>MAIQKQRSVERHIAQASERRQSRIHQREAARLAALESQVCPAKEERRTAAKFPKRDVVMLKQIFDMYDADGSGSIDRTEFLRGLHKFSPGAPAASASGSHKNLLGAAEAQERSAAEITSNEKVVVDLAESLFCAMDKNKDGSVEFVELLKLFYPTATRAEVRIMLGWVEKRRTAKSLDNFRLSDEQRRQAQAMFAMYDKDRSGTIDAAEFREAMQRCGFNSEETDAMFAEADVDGNGDMDLEEFTELMRTALFHGGNLTFSMIYSPI</sequence>
<keyword evidence="7" id="KW-1185">Reference proteome</keyword>
<feature type="domain" description="EF-hand" evidence="5">
    <location>
        <begin position="55"/>
        <end position="90"/>
    </location>
</feature>
<organism evidence="6 7">
    <name type="scientific">Prymnesium parvum</name>
    <name type="common">Toxic golden alga</name>
    <dbReference type="NCBI Taxonomy" id="97485"/>
    <lineage>
        <taxon>Eukaryota</taxon>
        <taxon>Haptista</taxon>
        <taxon>Haptophyta</taxon>
        <taxon>Prymnesiophyceae</taxon>
        <taxon>Prymnesiales</taxon>
        <taxon>Prymnesiaceae</taxon>
        <taxon>Prymnesium</taxon>
    </lineage>
</organism>
<dbReference type="AlphaFoldDB" id="A0AB34IK94"/>
<evidence type="ECO:0000259" key="5">
    <source>
        <dbReference type="PROSITE" id="PS50222"/>
    </source>
</evidence>
<dbReference type="PROSITE" id="PS00018">
    <property type="entry name" value="EF_HAND_1"/>
    <property type="match status" value="4"/>
</dbReference>
<dbReference type="PROSITE" id="PS50222">
    <property type="entry name" value="EF_HAND_2"/>
    <property type="match status" value="4"/>
</dbReference>
<feature type="compositionally biased region" description="Basic and acidic residues" evidence="4">
    <location>
        <begin position="7"/>
        <end position="25"/>
    </location>
</feature>
<dbReference type="EMBL" id="JBGBPQ010000025">
    <property type="protein sequence ID" value="KAL1499636.1"/>
    <property type="molecule type" value="Genomic_DNA"/>
</dbReference>
<evidence type="ECO:0000256" key="3">
    <source>
        <dbReference type="ARBA" id="ARBA00022837"/>
    </source>
</evidence>
<evidence type="ECO:0000256" key="4">
    <source>
        <dbReference type="SAM" id="MobiDB-lite"/>
    </source>
</evidence>
<dbReference type="PANTHER" id="PTHR10891">
    <property type="entry name" value="EF-HAND CALCIUM-BINDING DOMAIN CONTAINING PROTEIN"/>
    <property type="match status" value="1"/>
</dbReference>
<comment type="caution">
    <text evidence="6">The sequence shown here is derived from an EMBL/GenBank/DDBJ whole genome shotgun (WGS) entry which is preliminary data.</text>
</comment>
<feature type="domain" description="EF-hand" evidence="5">
    <location>
        <begin position="123"/>
        <end position="158"/>
    </location>
</feature>
<keyword evidence="3" id="KW-0106">Calcium</keyword>
<dbReference type="InterPro" id="IPR039647">
    <property type="entry name" value="EF_hand_pair_protein_CML-like"/>
</dbReference>
<evidence type="ECO:0000313" key="6">
    <source>
        <dbReference type="EMBL" id="KAL1499636.1"/>
    </source>
</evidence>
<dbReference type="GO" id="GO:0005509">
    <property type="term" value="F:calcium ion binding"/>
    <property type="evidence" value="ECO:0007669"/>
    <property type="project" value="InterPro"/>
</dbReference>
<evidence type="ECO:0000313" key="7">
    <source>
        <dbReference type="Proteomes" id="UP001515480"/>
    </source>
</evidence>
<name>A0AB34IK94_PRYPA</name>
<evidence type="ECO:0000256" key="2">
    <source>
        <dbReference type="ARBA" id="ARBA00022737"/>
    </source>
</evidence>
<dbReference type="Proteomes" id="UP001515480">
    <property type="component" value="Unassembled WGS sequence"/>
</dbReference>
<reference evidence="6 7" key="1">
    <citation type="journal article" date="2024" name="Science">
        <title>Giant polyketide synthase enzymes in the biosynthesis of giant marine polyether toxins.</title>
        <authorList>
            <person name="Fallon T.R."/>
            <person name="Shende V.V."/>
            <person name="Wierzbicki I.H."/>
            <person name="Pendleton A.L."/>
            <person name="Watervoot N.F."/>
            <person name="Auber R.P."/>
            <person name="Gonzalez D.J."/>
            <person name="Wisecaver J.H."/>
            <person name="Moore B.S."/>
        </authorList>
    </citation>
    <scope>NUCLEOTIDE SEQUENCE [LARGE SCALE GENOMIC DNA]</scope>
    <source>
        <strain evidence="6 7">12B1</strain>
    </source>
</reference>
<keyword evidence="1" id="KW-0479">Metal-binding</keyword>
<dbReference type="SMART" id="SM00054">
    <property type="entry name" value="EFh"/>
    <property type="match status" value="4"/>
</dbReference>
<accession>A0AB34IK94</accession>
<dbReference type="InterPro" id="IPR002048">
    <property type="entry name" value="EF_hand_dom"/>
</dbReference>
<proteinExistence type="predicted"/>
<dbReference type="SUPFAM" id="SSF47473">
    <property type="entry name" value="EF-hand"/>
    <property type="match status" value="1"/>
</dbReference>
<dbReference type="CDD" id="cd00051">
    <property type="entry name" value="EFh"/>
    <property type="match status" value="1"/>
</dbReference>
<keyword evidence="2" id="KW-0677">Repeat</keyword>
<feature type="domain" description="EF-hand" evidence="5">
    <location>
        <begin position="185"/>
        <end position="220"/>
    </location>
</feature>
<dbReference type="Gene3D" id="1.10.238.10">
    <property type="entry name" value="EF-hand"/>
    <property type="match status" value="2"/>
</dbReference>
<dbReference type="InterPro" id="IPR011992">
    <property type="entry name" value="EF-hand-dom_pair"/>
</dbReference>
<feature type="region of interest" description="Disordered" evidence="4">
    <location>
        <begin position="1"/>
        <end position="25"/>
    </location>
</feature>
<evidence type="ECO:0000256" key="1">
    <source>
        <dbReference type="ARBA" id="ARBA00022723"/>
    </source>
</evidence>